<organism evidence="1">
    <name type="scientific">marine metagenome</name>
    <dbReference type="NCBI Taxonomy" id="408172"/>
    <lineage>
        <taxon>unclassified sequences</taxon>
        <taxon>metagenomes</taxon>
        <taxon>ecological metagenomes</taxon>
    </lineage>
</organism>
<dbReference type="AlphaFoldDB" id="A0A383AKC2"/>
<proteinExistence type="predicted"/>
<feature type="non-terminal residue" evidence="1">
    <location>
        <position position="1"/>
    </location>
</feature>
<evidence type="ECO:0000313" key="1">
    <source>
        <dbReference type="EMBL" id="SVE08124.1"/>
    </source>
</evidence>
<protein>
    <submittedName>
        <fullName evidence="1">Uncharacterized protein</fullName>
    </submittedName>
</protein>
<gene>
    <name evidence="1" type="ORF">METZ01_LOCUS460978</name>
</gene>
<accession>A0A383AKC2</accession>
<dbReference type="EMBL" id="UINC01192803">
    <property type="protein sequence ID" value="SVE08124.1"/>
    <property type="molecule type" value="Genomic_DNA"/>
</dbReference>
<reference evidence="1" key="1">
    <citation type="submission" date="2018-05" db="EMBL/GenBank/DDBJ databases">
        <authorList>
            <person name="Lanie J.A."/>
            <person name="Ng W.-L."/>
            <person name="Kazmierczak K.M."/>
            <person name="Andrzejewski T.M."/>
            <person name="Davidsen T.M."/>
            <person name="Wayne K.J."/>
            <person name="Tettelin H."/>
            <person name="Glass J.I."/>
            <person name="Rusch D."/>
            <person name="Podicherti R."/>
            <person name="Tsui H.-C.T."/>
            <person name="Winkler M.E."/>
        </authorList>
    </citation>
    <scope>NUCLEOTIDE SEQUENCE</scope>
</reference>
<name>A0A383AKC2_9ZZZZ</name>
<sequence>TGYPIGRLHPKLGAWYDRLAKISEIAKEVVLPPPVKNKFDATRAQHLADGVHLEAVVGL</sequence>